<keyword evidence="2" id="KW-0812">Transmembrane</keyword>
<dbReference type="AlphaFoldDB" id="A0A2T0MKP3"/>
<feature type="transmembrane region" description="Helical" evidence="2">
    <location>
        <begin position="192"/>
        <end position="211"/>
    </location>
</feature>
<keyword evidence="4" id="KW-1185">Reference proteome</keyword>
<reference evidence="3 4" key="1">
    <citation type="submission" date="2018-03" db="EMBL/GenBank/DDBJ databases">
        <title>Genomic Encyclopedia of Type Strains, Phase III (KMG-III): the genomes of soil and plant-associated and newly described type strains.</title>
        <authorList>
            <person name="Whitman W."/>
        </authorList>
    </citation>
    <scope>NUCLEOTIDE SEQUENCE [LARGE SCALE GENOMIC DNA]</scope>
    <source>
        <strain evidence="3 4">CGMCC 4.7104</strain>
    </source>
</reference>
<evidence type="ECO:0000256" key="2">
    <source>
        <dbReference type="SAM" id="Phobius"/>
    </source>
</evidence>
<evidence type="ECO:0000313" key="3">
    <source>
        <dbReference type="EMBL" id="PRX58162.1"/>
    </source>
</evidence>
<keyword evidence="2" id="KW-1133">Transmembrane helix</keyword>
<evidence type="ECO:0000313" key="4">
    <source>
        <dbReference type="Proteomes" id="UP000238312"/>
    </source>
</evidence>
<dbReference type="EMBL" id="PVNG01000024">
    <property type="protein sequence ID" value="PRX58162.1"/>
    <property type="molecule type" value="Genomic_DNA"/>
</dbReference>
<feature type="transmembrane region" description="Helical" evidence="2">
    <location>
        <begin position="114"/>
        <end position="137"/>
    </location>
</feature>
<feature type="compositionally biased region" description="Gly residues" evidence="1">
    <location>
        <begin position="28"/>
        <end position="49"/>
    </location>
</feature>
<accession>A0A2T0MKP3</accession>
<feature type="transmembrane region" description="Helical" evidence="2">
    <location>
        <begin position="250"/>
        <end position="272"/>
    </location>
</feature>
<dbReference type="Proteomes" id="UP000238312">
    <property type="component" value="Unassembled WGS sequence"/>
</dbReference>
<proteinExistence type="predicted"/>
<keyword evidence="2" id="KW-0472">Membrane</keyword>
<comment type="caution">
    <text evidence="3">The sequence shown here is derived from an EMBL/GenBank/DDBJ whole genome shotgun (WGS) entry which is preliminary data.</text>
</comment>
<feature type="transmembrane region" description="Helical" evidence="2">
    <location>
        <begin position="69"/>
        <end position="90"/>
    </location>
</feature>
<feature type="transmembrane region" description="Helical" evidence="2">
    <location>
        <begin position="223"/>
        <end position="244"/>
    </location>
</feature>
<gene>
    <name evidence="3" type="ORF">B0I32_124150</name>
</gene>
<feature type="compositionally biased region" description="Basic and acidic residues" evidence="1">
    <location>
        <begin position="12"/>
        <end position="27"/>
    </location>
</feature>
<feature type="region of interest" description="Disordered" evidence="1">
    <location>
        <begin position="1"/>
        <end position="59"/>
    </location>
</feature>
<organism evidence="3 4">
    <name type="scientific">Nonomuraea fuscirosea</name>
    <dbReference type="NCBI Taxonomy" id="1291556"/>
    <lineage>
        <taxon>Bacteria</taxon>
        <taxon>Bacillati</taxon>
        <taxon>Actinomycetota</taxon>
        <taxon>Actinomycetes</taxon>
        <taxon>Streptosporangiales</taxon>
        <taxon>Streptosporangiaceae</taxon>
        <taxon>Nonomuraea</taxon>
    </lineage>
</organism>
<sequence length="276" mass="28331">MNVGGQAGGSDQEGRDGQDRRDQRDGRALGGGPGLSGGRGLWGSRGPWGGRDSRGGRDGRALSVARMPWAGVVVTVLSLLAMAVIAWALWDSLPELVTTQEARGRRGRVQVPRIVLAGLLPAAVVALAVIMAAASVVAGRLRAWLPPALVSSPRAQAASTNAVFVLLPPFITVLHAGLLLETAGHHVPLPQLITAAFGLLIAGLGGVLPRLRPAHPDPAGDRVRRAGAVAMMLLGAGCVAGAFLLPALPVAVATAYAGGGIAGLTILIPRLWPRRR</sequence>
<name>A0A2T0MKP3_9ACTN</name>
<feature type="transmembrane region" description="Helical" evidence="2">
    <location>
        <begin position="158"/>
        <end position="180"/>
    </location>
</feature>
<evidence type="ECO:0000256" key="1">
    <source>
        <dbReference type="SAM" id="MobiDB-lite"/>
    </source>
</evidence>
<protein>
    <submittedName>
        <fullName evidence="3">Uncharacterized protein</fullName>
    </submittedName>
</protein>